<keyword evidence="2" id="KW-1185">Reference proteome</keyword>
<dbReference type="RefSeq" id="WP_091387878.1">
    <property type="nucleotide sequence ID" value="NZ_FNQO01000002.1"/>
</dbReference>
<dbReference type="OrthoDB" id="6381296at2"/>
<dbReference type="AlphaFoldDB" id="A0A1H3YY57"/>
<evidence type="ECO:0000313" key="1">
    <source>
        <dbReference type="EMBL" id="SEA16435.1"/>
    </source>
</evidence>
<dbReference type="STRING" id="658218.SAMN05216562_2058"/>
<protein>
    <submittedName>
        <fullName evidence="1">Uncharacterized protein</fullName>
    </submittedName>
</protein>
<evidence type="ECO:0000313" key="2">
    <source>
        <dbReference type="Proteomes" id="UP000198658"/>
    </source>
</evidence>
<accession>A0A1H3YY57</accession>
<organism evidence="1 2">
    <name type="scientific">Microbulbifer marinus</name>
    <dbReference type="NCBI Taxonomy" id="658218"/>
    <lineage>
        <taxon>Bacteria</taxon>
        <taxon>Pseudomonadati</taxon>
        <taxon>Pseudomonadota</taxon>
        <taxon>Gammaproteobacteria</taxon>
        <taxon>Cellvibrionales</taxon>
        <taxon>Microbulbiferaceae</taxon>
        <taxon>Microbulbifer</taxon>
    </lineage>
</organism>
<proteinExistence type="predicted"/>
<dbReference type="Proteomes" id="UP000198658">
    <property type="component" value="Unassembled WGS sequence"/>
</dbReference>
<reference evidence="2" key="1">
    <citation type="submission" date="2016-10" db="EMBL/GenBank/DDBJ databases">
        <authorList>
            <person name="Varghese N."/>
            <person name="Submissions S."/>
        </authorList>
    </citation>
    <scope>NUCLEOTIDE SEQUENCE [LARGE SCALE GENOMIC DNA]</scope>
    <source>
        <strain evidence="2">CGMCC 1.10657</strain>
    </source>
</reference>
<name>A0A1H3YY57_9GAMM</name>
<gene>
    <name evidence="1" type="ORF">SAMN05216562_2058</name>
</gene>
<sequence length="276" mass="31167">MIIIDRGPLVVDLLERGYKVAVVRGRLLIDPALPIDEFEVNFESMAAEIVDKCGINGFLYQDYKTGRYGEHKAEGITLQFLSLRNGGSPAYMIFNANLSRARTSKYGAAGSPLPGKQFRITRNHLFYSFWIAAGQPLPPRLSSFHDYMGNLQGLIFTGKYSKEQRIQKDTLRPLSLTHDQILDRFGIQKTYGGRTLTEQSPNNIQTGAIQPTGNPHTVETYKESALDQYWWETEVDSATGARRHDYSVPRRYASADIPGYDDAVTRENDDDFDVPF</sequence>
<dbReference type="EMBL" id="FNQO01000002">
    <property type="protein sequence ID" value="SEA16435.1"/>
    <property type="molecule type" value="Genomic_DNA"/>
</dbReference>